<feature type="signal peptide" evidence="1">
    <location>
        <begin position="1"/>
        <end position="25"/>
    </location>
</feature>
<comment type="caution">
    <text evidence="2">The sequence shown here is derived from an EMBL/GenBank/DDBJ whole genome shotgun (WGS) entry which is preliminary data.</text>
</comment>
<evidence type="ECO:0000313" key="2">
    <source>
        <dbReference type="EMBL" id="PCE63198.1"/>
    </source>
</evidence>
<dbReference type="EMBL" id="NBWU01000005">
    <property type="protein sequence ID" value="PCE63198.1"/>
    <property type="molecule type" value="Genomic_DNA"/>
</dbReference>
<keyword evidence="3" id="KW-1185">Reference proteome</keyword>
<protein>
    <submittedName>
        <fullName evidence="2">Uncharacterized protein</fullName>
    </submittedName>
</protein>
<evidence type="ECO:0000313" key="3">
    <source>
        <dbReference type="Proteomes" id="UP000219559"/>
    </source>
</evidence>
<gene>
    <name evidence="2" type="ORF">B7P33_13285</name>
</gene>
<organism evidence="2 3">
    <name type="scientific">Sediminicola luteus</name>
    <dbReference type="NCBI Taxonomy" id="319238"/>
    <lineage>
        <taxon>Bacteria</taxon>
        <taxon>Pseudomonadati</taxon>
        <taxon>Bacteroidota</taxon>
        <taxon>Flavobacteriia</taxon>
        <taxon>Flavobacteriales</taxon>
        <taxon>Flavobacteriaceae</taxon>
        <taxon>Sediminicola</taxon>
    </lineage>
</organism>
<sequence>MLLHSIKARLGCFAIAFICCFQIQAQTDITDAAATTYNTASEGDMYRALPSGQLYVGLSDGSLRNINKDLEELLNFGNDANGALIKNLGTPVDNNDAATKTYVDQAITYQHVSINEYLAEELVLARDGQIIYVIPDELDGMEIQRIRASVYTAGSGGGNTQVALRHRQGGSESTVVTVSVASGNYTGQATVGGSVTVSAGDILRLNTTQVTNNEPEGLTCTITFSN</sequence>
<dbReference type="OrthoDB" id="9808953at2"/>
<accession>A0A2A4G5D5</accession>
<evidence type="ECO:0000256" key="1">
    <source>
        <dbReference type="SAM" id="SignalP"/>
    </source>
</evidence>
<name>A0A2A4G5D5_9FLAO</name>
<dbReference type="Proteomes" id="UP000219559">
    <property type="component" value="Unassembled WGS sequence"/>
</dbReference>
<proteinExistence type="predicted"/>
<dbReference type="RefSeq" id="WP_097443141.1">
    <property type="nucleotide sequence ID" value="NZ_NBWU01000005.1"/>
</dbReference>
<reference evidence="2 3" key="1">
    <citation type="submission" date="2017-04" db="EMBL/GenBank/DDBJ databases">
        <title>A new member of the family Flavobacteriaceae isolated from ascidians.</title>
        <authorList>
            <person name="Chen L."/>
        </authorList>
    </citation>
    <scope>NUCLEOTIDE SEQUENCE [LARGE SCALE GENOMIC DNA]</scope>
    <source>
        <strain evidence="2 3">HQA918</strain>
    </source>
</reference>
<dbReference type="AlphaFoldDB" id="A0A2A4G5D5"/>
<keyword evidence="1" id="KW-0732">Signal</keyword>
<feature type="chain" id="PRO_5012901293" evidence="1">
    <location>
        <begin position="26"/>
        <end position="226"/>
    </location>
</feature>